<feature type="domain" description="N-acetyltransferase" evidence="6">
    <location>
        <begin position="746"/>
        <end position="896"/>
    </location>
</feature>
<feature type="region of interest" description="Disordered" evidence="5">
    <location>
        <begin position="1"/>
        <end position="26"/>
    </location>
</feature>
<dbReference type="GO" id="GO:0016747">
    <property type="term" value="F:acyltransferase activity, transferring groups other than amino-acyl groups"/>
    <property type="evidence" value="ECO:0007669"/>
    <property type="project" value="InterPro"/>
</dbReference>
<keyword evidence="2 7" id="KW-0378">Hydrolase</keyword>
<keyword evidence="4" id="KW-0326">Glycosidase</keyword>
<dbReference type="PRINTS" id="PR00133">
    <property type="entry name" value="GLHYDRLASE3"/>
</dbReference>
<dbReference type="InterPro" id="IPR036881">
    <property type="entry name" value="Glyco_hydro_3_C_sf"/>
</dbReference>
<dbReference type="InterPro" id="IPR001764">
    <property type="entry name" value="Glyco_hydro_3_N"/>
</dbReference>
<dbReference type="InParanoid" id="A0A3N4LRA6"/>
<dbReference type="OrthoDB" id="47059at2759"/>
<evidence type="ECO:0000256" key="3">
    <source>
        <dbReference type="ARBA" id="ARBA00023180"/>
    </source>
</evidence>
<name>A0A3N4LRA6_9PEZI</name>
<protein>
    <submittedName>
        <fullName evidence="7">Glycoside hydrolase</fullName>
    </submittedName>
</protein>
<evidence type="ECO:0000313" key="7">
    <source>
        <dbReference type="EMBL" id="RPB25396.1"/>
    </source>
</evidence>
<dbReference type="Gene3D" id="3.20.20.300">
    <property type="entry name" value="Glycoside hydrolase, family 3, N-terminal domain"/>
    <property type="match status" value="1"/>
</dbReference>
<dbReference type="SUPFAM" id="SSF55729">
    <property type="entry name" value="Acyl-CoA N-acyltransferases (Nat)"/>
    <property type="match status" value="2"/>
</dbReference>
<keyword evidence="3" id="KW-0325">Glycoprotein</keyword>
<dbReference type="GO" id="GO:0009254">
    <property type="term" value="P:peptidoglycan turnover"/>
    <property type="evidence" value="ECO:0007669"/>
    <property type="project" value="TreeGrafter"/>
</dbReference>
<evidence type="ECO:0000256" key="5">
    <source>
        <dbReference type="SAM" id="MobiDB-lite"/>
    </source>
</evidence>
<dbReference type="PANTHER" id="PTHR30480">
    <property type="entry name" value="BETA-HEXOSAMINIDASE-RELATED"/>
    <property type="match status" value="1"/>
</dbReference>
<dbReference type="AlphaFoldDB" id="A0A3N4LRA6"/>
<dbReference type="InterPro" id="IPR036962">
    <property type="entry name" value="Glyco_hydro_3_N_sf"/>
</dbReference>
<dbReference type="InterPro" id="IPR050226">
    <property type="entry name" value="NagZ_Beta-hexosaminidase"/>
</dbReference>
<gene>
    <name evidence="7" type="ORF">L211DRAFT_848239</name>
</gene>
<dbReference type="Pfam" id="PF00933">
    <property type="entry name" value="Glyco_hydro_3"/>
    <property type="match status" value="1"/>
</dbReference>
<accession>A0A3N4LRA6</accession>
<evidence type="ECO:0000256" key="4">
    <source>
        <dbReference type="ARBA" id="ARBA00023295"/>
    </source>
</evidence>
<dbReference type="InterPro" id="IPR016181">
    <property type="entry name" value="Acyl_CoA_acyltransferase"/>
</dbReference>
<dbReference type="SUPFAM" id="SSF51445">
    <property type="entry name" value="(Trans)glycosidases"/>
    <property type="match status" value="1"/>
</dbReference>
<dbReference type="Proteomes" id="UP000267821">
    <property type="component" value="Unassembled WGS sequence"/>
</dbReference>
<keyword evidence="8" id="KW-1185">Reference proteome</keyword>
<dbReference type="InterPro" id="IPR000182">
    <property type="entry name" value="GNAT_dom"/>
</dbReference>
<dbReference type="CDD" id="cd04301">
    <property type="entry name" value="NAT_SF"/>
    <property type="match status" value="1"/>
</dbReference>
<evidence type="ECO:0000259" key="6">
    <source>
        <dbReference type="PROSITE" id="PS51186"/>
    </source>
</evidence>
<dbReference type="InterPro" id="IPR017853">
    <property type="entry name" value="GH"/>
</dbReference>
<comment type="similarity">
    <text evidence="1">Belongs to the glycosyl hydrolase 3 family.</text>
</comment>
<dbReference type="STRING" id="1051890.A0A3N4LRA6"/>
<reference evidence="7 8" key="1">
    <citation type="journal article" date="2018" name="Nat. Ecol. Evol.">
        <title>Pezizomycetes genomes reveal the molecular basis of ectomycorrhizal truffle lifestyle.</title>
        <authorList>
            <person name="Murat C."/>
            <person name="Payen T."/>
            <person name="Noel B."/>
            <person name="Kuo A."/>
            <person name="Morin E."/>
            <person name="Chen J."/>
            <person name="Kohler A."/>
            <person name="Krizsan K."/>
            <person name="Balestrini R."/>
            <person name="Da Silva C."/>
            <person name="Montanini B."/>
            <person name="Hainaut M."/>
            <person name="Levati E."/>
            <person name="Barry K.W."/>
            <person name="Belfiori B."/>
            <person name="Cichocki N."/>
            <person name="Clum A."/>
            <person name="Dockter R.B."/>
            <person name="Fauchery L."/>
            <person name="Guy J."/>
            <person name="Iotti M."/>
            <person name="Le Tacon F."/>
            <person name="Lindquist E.A."/>
            <person name="Lipzen A."/>
            <person name="Malagnac F."/>
            <person name="Mello A."/>
            <person name="Molinier V."/>
            <person name="Miyauchi S."/>
            <person name="Poulain J."/>
            <person name="Riccioni C."/>
            <person name="Rubini A."/>
            <person name="Sitrit Y."/>
            <person name="Splivallo R."/>
            <person name="Traeger S."/>
            <person name="Wang M."/>
            <person name="Zifcakova L."/>
            <person name="Wipf D."/>
            <person name="Zambonelli A."/>
            <person name="Paolocci F."/>
            <person name="Nowrousian M."/>
            <person name="Ottonello S."/>
            <person name="Baldrian P."/>
            <person name="Spatafora J.W."/>
            <person name="Henrissat B."/>
            <person name="Nagy L.G."/>
            <person name="Aury J.M."/>
            <person name="Wincker P."/>
            <person name="Grigoriev I.V."/>
            <person name="Bonfante P."/>
            <person name="Martin F.M."/>
        </authorList>
    </citation>
    <scope>NUCLEOTIDE SEQUENCE [LARGE SCALE GENOMIC DNA]</scope>
    <source>
        <strain evidence="7 8">ATCC MYA-4762</strain>
    </source>
</reference>
<dbReference type="PANTHER" id="PTHR30480:SF8">
    <property type="entry name" value="PUTATIVE (AFU_ORTHOLOGUE AFUA_8G04060)-RELATED"/>
    <property type="match status" value="1"/>
</dbReference>
<evidence type="ECO:0000256" key="2">
    <source>
        <dbReference type="ARBA" id="ARBA00022801"/>
    </source>
</evidence>
<dbReference type="GO" id="GO:0004553">
    <property type="term" value="F:hydrolase activity, hydrolyzing O-glycosyl compounds"/>
    <property type="evidence" value="ECO:0007669"/>
    <property type="project" value="InterPro"/>
</dbReference>
<proteinExistence type="inferred from homology"/>
<evidence type="ECO:0000313" key="8">
    <source>
        <dbReference type="Proteomes" id="UP000267821"/>
    </source>
</evidence>
<sequence>MSGDASIATSNVDPHQRQGSTEFQIDNETARRVGQMVLLNFKGCSVSKEIRTMIETYYVGNIMLSPKNIQAAAMAKVADDILDASQLANLTKELQKIAQDTGYQHPLMIGIDQENGMISRFGDGIRATHFPGAMTLGATRAPNQAFEVGRATAKELAAVGINWNFAPVLDVVNEQDGTGASVRSFGDDPQNVGRFGQAFSEGLRAGGIASCAKHFPGTSKEALSMGRTIEELEATELVPFRRAVSSGLDSVKLSSSLWSDNPEDPLYAKFMVHDVLRRQIGYEGVVLGNCTDMPCFREKSNIAQATVGALMTGCDMVMVLHNADTQRRGIEAIYDAVRRNDILKSEIYRASGRISLLKEHYLSWKMALSPNSHILPSLIHDHQILARKVYETAITVVRDENCLLPLNHKLSAADTVLLLAPVVRPLHPTPPGELPTDPFEPLGRALARRHSRIRHAPYTIQGLTPLHTTLMKRASAVIFVTVNALQTPQQGYQLKMAEEVQHMCASKPFVAIAACDPYDLLSARTFGTYLCTYEYSQAALETAAAVIFGERHAPGALPVGTPGVPVRRQQKQWFVEVWEKRKDLYASADLWKDCLGRKWPLDASTLSTLLDRPGYSKHFVVRNPVTDELLGLAATYTIMLGPNQMIGSLALLMVRPTHRNLGIGLSLHDVAIRHLSLTPGIASIQLGSIFPRLFPGLPVDIPADDSAWFAHRGWRFEEKYVYDLCMDIDSWAPPETILGPLAAKGISFNRCTPEQFEALIDFEMKNFGTYPGWVEKYQTLKDTDDIADAILATSRDGILGAALVFSPVSNNQMSKDIPWPKMMGERNGGLACVSVGREFRGQGLGLALICASILELKSRGLKGCFVDWVDLAEFEGTYKQLGFQQWGKYREIWRRI</sequence>
<dbReference type="Gene3D" id="3.40.630.30">
    <property type="match status" value="1"/>
</dbReference>
<feature type="compositionally biased region" description="Polar residues" evidence="5">
    <location>
        <begin position="7"/>
        <end position="26"/>
    </location>
</feature>
<evidence type="ECO:0000256" key="1">
    <source>
        <dbReference type="ARBA" id="ARBA00005336"/>
    </source>
</evidence>
<organism evidence="7 8">
    <name type="scientific">Terfezia boudieri ATCC MYA-4762</name>
    <dbReference type="NCBI Taxonomy" id="1051890"/>
    <lineage>
        <taxon>Eukaryota</taxon>
        <taxon>Fungi</taxon>
        <taxon>Dikarya</taxon>
        <taxon>Ascomycota</taxon>
        <taxon>Pezizomycotina</taxon>
        <taxon>Pezizomycetes</taxon>
        <taxon>Pezizales</taxon>
        <taxon>Pezizaceae</taxon>
        <taxon>Terfezia</taxon>
    </lineage>
</organism>
<dbReference type="GO" id="GO:0005975">
    <property type="term" value="P:carbohydrate metabolic process"/>
    <property type="evidence" value="ECO:0007669"/>
    <property type="project" value="InterPro"/>
</dbReference>
<dbReference type="Gene3D" id="3.40.50.1700">
    <property type="entry name" value="Glycoside hydrolase family 3 C-terminal domain"/>
    <property type="match status" value="1"/>
</dbReference>
<dbReference type="EMBL" id="ML121538">
    <property type="protein sequence ID" value="RPB25396.1"/>
    <property type="molecule type" value="Genomic_DNA"/>
</dbReference>
<dbReference type="PROSITE" id="PS51186">
    <property type="entry name" value="GNAT"/>
    <property type="match status" value="2"/>
</dbReference>
<feature type="domain" description="N-acetyltransferase" evidence="6">
    <location>
        <begin position="575"/>
        <end position="740"/>
    </location>
</feature>